<keyword evidence="1" id="KW-0732">Signal</keyword>
<keyword evidence="3" id="KW-1185">Reference proteome</keyword>
<accession>A0A9Q7AAD3</accession>
<feature type="chain" id="PRO_5040455351" evidence="1">
    <location>
        <begin position="24"/>
        <end position="598"/>
    </location>
</feature>
<protein>
    <submittedName>
        <fullName evidence="2">Uncharacterized protein</fullName>
    </submittedName>
</protein>
<reference evidence="3" key="1">
    <citation type="submission" date="2021-04" db="EMBL/GenBank/DDBJ databases">
        <title>A novel Synergistetes isolate from a pyrite-forming mixed culture.</title>
        <authorList>
            <person name="Bunk B."/>
            <person name="Sproer C."/>
            <person name="Spring S."/>
            <person name="Pester M."/>
        </authorList>
    </citation>
    <scope>NUCLEOTIDE SEQUENCE [LARGE SCALE GENOMIC DNA]</scope>
    <source>
        <strain evidence="3">J.5.4.2-T.3.5.2</strain>
    </source>
</reference>
<evidence type="ECO:0000256" key="1">
    <source>
        <dbReference type="SAM" id="SignalP"/>
    </source>
</evidence>
<dbReference type="RefSeq" id="WP_274374426.1">
    <property type="nucleotide sequence ID" value="NZ_CP072943.1"/>
</dbReference>
<gene>
    <name evidence="2" type="ORF">KAR29_04425</name>
</gene>
<organism evidence="2 3">
    <name type="scientific">Aminithiophilus ramosus</name>
    <dbReference type="NCBI Taxonomy" id="3029084"/>
    <lineage>
        <taxon>Bacteria</taxon>
        <taxon>Thermotogati</taxon>
        <taxon>Synergistota</taxon>
        <taxon>Synergistia</taxon>
        <taxon>Synergistales</taxon>
        <taxon>Aminithiophilaceae</taxon>
        <taxon>Aminithiophilus</taxon>
    </lineage>
</organism>
<dbReference type="AlphaFoldDB" id="A0A9Q7AAD3"/>
<evidence type="ECO:0000313" key="2">
    <source>
        <dbReference type="EMBL" id="QTX33151.1"/>
    </source>
</evidence>
<dbReference type="EMBL" id="CP072943">
    <property type="protein sequence ID" value="QTX33151.1"/>
    <property type="molecule type" value="Genomic_DNA"/>
</dbReference>
<dbReference type="KEGG" id="aram:KAR29_04425"/>
<evidence type="ECO:0000313" key="3">
    <source>
        <dbReference type="Proteomes" id="UP000671879"/>
    </source>
</evidence>
<feature type="signal peptide" evidence="1">
    <location>
        <begin position="1"/>
        <end position="23"/>
    </location>
</feature>
<dbReference type="Proteomes" id="UP000671879">
    <property type="component" value="Chromosome"/>
</dbReference>
<name>A0A9Q7AAD3_9BACT</name>
<proteinExistence type="predicted"/>
<sequence length="598" mass="65158">MKIVRVVALSLCLAALASGLASADWDVSAEMGRIVSEAPPLVSFPEAEGMVWKRDLAYSLAADGSLTRSQRWLVLAGPFGLPSAWRHWILPIAPGGQIDVFEAGLYDPVTSRLVLPLLPVTKEEAGLSFVELRLPPETADLVLALEFREILPRRYNVDDRLWTNVDLPLWEGEITVDVPEAAGFVWTSSEGLSPSKTTEKGRDRYAWRLVNRPAWKGGGLVADGRPSLAFSLRRGPRSSLEELGSLSAGLDLALPPALATSSTNVIRRGEALLGYVDGEARLRRDLPASWVRPQELLPAEGPWTEWERTLLLSRWLAAAGWKCDLFWQPLTELDDAVPATRTLWLRPVLSLSAPGLSQAYYLPGQAVPLGETPSEIRGKTLYRLDRGNVVSVSVPGGDALENRLILTWRLAVDEKGFASGDLVVDVFGGWFSLVGAVSPHGIEGLSFRGSPLSLGQPEVARRKAGLRVTYPVRGGLGIPGNASLLLQVPGVDPRAFSDLRRGLGPLSLQFPFVFEQAFEITLPQGYRPLDFPTRRNVETGPVRLTETFREKKRAGSIEGSSRLVVTTSVLDDGGAATLAALIQRGDQWSALTLPVRKR</sequence>